<dbReference type="HAMAP" id="MF_00161">
    <property type="entry name" value="LspA"/>
    <property type="match status" value="1"/>
</dbReference>
<dbReference type="Proteomes" id="UP000824112">
    <property type="component" value="Unassembled WGS sequence"/>
</dbReference>
<evidence type="ECO:0000256" key="10">
    <source>
        <dbReference type="RuleBase" id="RU004181"/>
    </source>
</evidence>
<organism evidence="11 12">
    <name type="scientific">Candidatus Gallibacteroides avistercoris</name>
    <dbReference type="NCBI Taxonomy" id="2840833"/>
    <lineage>
        <taxon>Bacteria</taxon>
        <taxon>Pseudomonadati</taxon>
        <taxon>Bacteroidota</taxon>
        <taxon>Bacteroidia</taxon>
        <taxon>Bacteroidales</taxon>
        <taxon>Bacteroidaceae</taxon>
        <taxon>Bacteroidaceae incertae sedis</taxon>
        <taxon>Candidatus Gallibacteroides</taxon>
    </lineage>
</organism>
<evidence type="ECO:0000256" key="7">
    <source>
        <dbReference type="ARBA" id="ARBA00022989"/>
    </source>
</evidence>
<keyword evidence="8 9" id="KW-0472">Membrane</keyword>
<comment type="subcellular location">
    <subcellularLocation>
        <location evidence="9">Cell membrane</location>
        <topology evidence="9">Multi-pass membrane protein</topology>
    </subcellularLocation>
</comment>
<evidence type="ECO:0000313" key="11">
    <source>
        <dbReference type="EMBL" id="HIU54185.1"/>
    </source>
</evidence>
<reference evidence="11" key="1">
    <citation type="submission" date="2020-10" db="EMBL/GenBank/DDBJ databases">
        <authorList>
            <person name="Gilroy R."/>
        </authorList>
    </citation>
    <scope>NUCLEOTIDE SEQUENCE</scope>
    <source>
        <strain evidence="11">CHK158-818</strain>
    </source>
</reference>
<evidence type="ECO:0000256" key="1">
    <source>
        <dbReference type="ARBA" id="ARBA00006139"/>
    </source>
</evidence>
<keyword evidence="6 9" id="KW-0378">Hydrolase</keyword>
<feature type="transmembrane region" description="Helical" evidence="9">
    <location>
        <begin position="88"/>
        <end position="108"/>
    </location>
</feature>
<feature type="active site" evidence="9">
    <location>
        <position position="144"/>
    </location>
</feature>
<dbReference type="AlphaFoldDB" id="A0A9D1SBN4"/>
<feature type="active site" evidence="9">
    <location>
        <position position="178"/>
    </location>
</feature>
<dbReference type="GO" id="GO:0006508">
    <property type="term" value="P:proteolysis"/>
    <property type="evidence" value="ECO:0007669"/>
    <property type="project" value="UniProtKB-KW"/>
</dbReference>
<dbReference type="InterPro" id="IPR001872">
    <property type="entry name" value="Peptidase_A8"/>
</dbReference>
<comment type="caution">
    <text evidence="11">The sequence shown here is derived from an EMBL/GenBank/DDBJ whole genome shotgun (WGS) entry which is preliminary data.</text>
</comment>
<dbReference type="EMBL" id="DVNA01000002">
    <property type="protein sequence ID" value="HIU54185.1"/>
    <property type="molecule type" value="Genomic_DNA"/>
</dbReference>
<proteinExistence type="inferred from homology"/>
<evidence type="ECO:0000256" key="2">
    <source>
        <dbReference type="ARBA" id="ARBA00022475"/>
    </source>
</evidence>
<feature type="transmembrane region" description="Helical" evidence="9">
    <location>
        <begin position="173"/>
        <end position="192"/>
    </location>
</feature>
<dbReference type="PRINTS" id="PR00781">
    <property type="entry name" value="LIPOSIGPTASE"/>
</dbReference>
<accession>A0A9D1SBN4</accession>
<dbReference type="Pfam" id="PF01252">
    <property type="entry name" value="Peptidase_A8"/>
    <property type="match status" value="1"/>
</dbReference>
<dbReference type="NCBIfam" id="NF011369">
    <property type="entry name" value="PRK14788.1"/>
    <property type="match status" value="1"/>
</dbReference>
<comment type="pathway">
    <text evidence="9">Protein modification; lipoprotein biosynthesis (signal peptide cleavage).</text>
</comment>
<evidence type="ECO:0000256" key="5">
    <source>
        <dbReference type="ARBA" id="ARBA00022750"/>
    </source>
</evidence>
<evidence type="ECO:0000256" key="8">
    <source>
        <dbReference type="ARBA" id="ARBA00023136"/>
    </source>
</evidence>
<keyword evidence="11" id="KW-0449">Lipoprotein</keyword>
<keyword evidence="3 9" id="KW-0645">Protease</keyword>
<dbReference type="GO" id="GO:0004190">
    <property type="term" value="F:aspartic-type endopeptidase activity"/>
    <property type="evidence" value="ECO:0007669"/>
    <property type="project" value="UniProtKB-UniRule"/>
</dbReference>
<evidence type="ECO:0000256" key="6">
    <source>
        <dbReference type="ARBA" id="ARBA00022801"/>
    </source>
</evidence>
<name>A0A9D1SBN4_9BACT</name>
<evidence type="ECO:0000256" key="9">
    <source>
        <dbReference type="HAMAP-Rule" id="MF_00161"/>
    </source>
</evidence>
<reference evidence="11" key="2">
    <citation type="journal article" date="2021" name="PeerJ">
        <title>Extensive microbial diversity within the chicken gut microbiome revealed by metagenomics and culture.</title>
        <authorList>
            <person name="Gilroy R."/>
            <person name="Ravi A."/>
            <person name="Getino M."/>
            <person name="Pursley I."/>
            <person name="Horton D.L."/>
            <person name="Alikhan N.F."/>
            <person name="Baker D."/>
            <person name="Gharbi K."/>
            <person name="Hall N."/>
            <person name="Watson M."/>
            <person name="Adriaenssens E.M."/>
            <person name="Foster-Nyarko E."/>
            <person name="Jarju S."/>
            <person name="Secka A."/>
            <person name="Antonio M."/>
            <person name="Oren A."/>
            <person name="Chaudhuri R.R."/>
            <person name="La Ragione R."/>
            <person name="Hildebrand F."/>
            <person name="Pallen M.J."/>
        </authorList>
    </citation>
    <scope>NUCLEOTIDE SEQUENCE</scope>
    <source>
        <strain evidence="11">CHK158-818</strain>
    </source>
</reference>
<keyword evidence="7 9" id="KW-1133">Transmembrane helix</keyword>
<dbReference type="PANTHER" id="PTHR33695">
    <property type="entry name" value="LIPOPROTEIN SIGNAL PEPTIDASE"/>
    <property type="match status" value="1"/>
</dbReference>
<feature type="transmembrane region" description="Helical" evidence="9">
    <location>
        <begin position="59"/>
        <end position="81"/>
    </location>
</feature>
<protein>
    <recommendedName>
        <fullName evidence="9">Lipoprotein signal peptidase</fullName>
        <ecNumber evidence="9">3.4.23.36</ecNumber>
    </recommendedName>
    <alternativeName>
        <fullName evidence="9">Prolipoprotein signal peptidase</fullName>
    </alternativeName>
    <alternativeName>
        <fullName evidence="9">Signal peptidase II</fullName>
        <shortName evidence="9">SPase II</shortName>
    </alternativeName>
</protein>
<dbReference type="GO" id="GO:0005886">
    <property type="term" value="C:plasma membrane"/>
    <property type="evidence" value="ECO:0007669"/>
    <property type="project" value="UniProtKB-SubCell"/>
</dbReference>
<comment type="similarity">
    <text evidence="1 9 10">Belongs to the peptidase A8 family.</text>
</comment>
<keyword evidence="4 9" id="KW-0812">Transmembrane</keyword>
<comment type="catalytic activity">
    <reaction evidence="9">
        <text>Release of signal peptides from bacterial membrane prolipoproteins. Hydrolyzes -Xaa-Yaa-Zaa-|-(S,diacylglyceryl)Cys-, in which Xaa is hydrophobic (preferably Leu), and Yaa (Ala or Ser) and Zaa (Gly or Ala) have small, neutral side chains.</text>
        <dbReference type="EC" id="3.4.23.36"/>
    </reaction>
</comment>
<dbReference type="EC" id="3.4.23.36" evidence="9"/>
<sequence length="198" mass="22686">MKLTKGKIALGVIFLTLLVDQLSKIWIKTHMQLHESIEITPWFYIYFTENNGMAFGIEIISKLFLSIFRLVAVVLIGYYLYKIVKENYRIGFIVCISLILAGALGNIIDSVFYGVIFDHSYGQLATFMPEAGGYASWFHGKVVDMLYFPLFSFYWPEWMPVVGGEEFVFFRPIFNLADSAITVGVVLLLICYRKNLAK</sequence>
<keyword evidence="5 9" id="KW-0064">Aspartyl protease</keyword>
<gene>
    <name evidence="9" type="primary">lspA</name>
    <name evidence="11" type="ORF">IAB03_00065</name>
</gene>
<comment type="function">
    <text evidence="9">This protein specifically catalyzes the removal of signal peptides from prolipoproteins.</text>
</comment>
<dbReference type="PANTHER" id="PTHR33695:SF1">
    <property type="entry name" value="LIPOPROTEIN SIGNAL PEPTIDASE"/>
    <property type="match status" value="1"/>
</dbReference>
<evidence type="ECO:0000313" key="12">
    <source>
        <dbReference type="Proteomes" id="UP000824112"/>
    </source>
</evidence>
<evidence type="ECO:0000256" key="3">
    <source>
        <dbReference type="ARBA" id="ARBA00022670"/>
    </source>
</evidence>
<comment type="caution">
    <text evidence="9">Lacks conserved residue(s) required for the propagation of feature annotation.</text>
</comment>
<keyword evidence="2 9" id="KW-1003">Cell membrane</keyword>
<evidence type="ECO:0000256" key="4">
    <source>
        <dbReference type="ARBA" id="ARBA00022692"/>
    </source>
</evidence>